<keyword evidence="4" id="KW-1185">Reference proteome</keyword>
<evidence type="ECO:0000256" key="1">
    <source>
        <dbReference type="PROSITE-ProRule" id="PRU00339"/>
    </source>
</evidence>
<evidence type="ECO:0000259" key="2">
    <source>
        <dbReference type="Pfam" id="PF12770"/>
    </source>
</evidence>
<dbReference type="AlphaFoldDB" id="A0AAV3X4E8"/>
<dbReference type="SUPFAM" id="SSF48452">
    <property type="entry name" value="TPR-like"/>
    <property type="match status" value="1"/>
</dbReference>
<dbReference type="PANTHER" id="PTHR10098">
    <property type="entry name" value="RAPSYN-RELATED"/>
    <property type="match status" value="1"/>
</dbReference>
<dbReference type="InterPro" id="IPR011990">
    <property type="entry name" value="TPR-like_helical_dom_sf"/>
</dbReference>
<organism evidence="3 4">
    <name type="scientific">Microseira wollei NIES-4236</name>
    <dbReference type="NCBI Taxonomy" id="2530354"/>
    <lineage>
        <taxon>Bacteria</taxon>
        <taxon>Bacillati</taxon>
        <taxon>Cyanobacteriota</taxon>
        <taxon>Cyanophyceae</taxon>
        <taxon>Oscillatoriophycideae</taxon>
        <taxon>Aerosakkonematales</taxon>
        <taxon>Aerosakkonemataceae</taxon>
        <taxon>Microseira</taxon>
    </lineage>
</organism>
<dbReference type="SMART" id="SM00028">
    <property type="entry name" value="TPR"/>
    <property type="match status" value="5"/>
</dbReference>
<keyword evidence="1" id="KW-0802">TPR repeat</keyword>
<feature type="repeat" description="TPR" evidence="1">
    <location>
        <begin position="137"/>
        <end position="170"/>
    </location>
</feature>
<proteinExistence type="predicted"/>
<gene>
    <name evidence="3" type="ORF">MiSe_17320</name>
</gene>
<dbReference type="RefSeq" id="WP_226577656.1">
    <property type="nucleotide sequence ID" value="NZ_BLAY01000020.1"/>
</dbReference>
<accession>A0AAV3X4E8</accession>
<name>A0AAV3X4E8_9CYAN</name>
<dbReference type="InterPro" id="IPR024983">
    <property type="entry name" value="CHAT_dom"/>
</dbReference>
<dbReference type="EMBL" id="BLAY01000020">
    <property type="protein sequence ID" value="GET36979.1"/>
    <property type="molecule type" value="Genomic_DNA"/>
</dbReference>
<dbReference type="Pfam" id="PF12770">
    <property type="entry name" value="CHAT"/>
    <property type="match status" value="1"/>
</dbReference>
<reference evidence="3" key="1">
    <citation type="submission" date="2019-10" db="EMBL/GenBank/DDBJ databases">
        <title>Draft genome sequece of Microseira wollei NIES-4236.</title>
        <authorList>
            <person name="Yamaguchi H."/>
            <person name="Suzuki S."/>
            <person name="Kawachi M."/>
        </authorList>
    </citation>
    <scope>NUCLEOTIDE SEQUENCE</scope>
    <source>
        <strain evidence="3">NIES-4236</strain>
    </source>
</reference>
<dbReference type="InterPro" id="IPR019734">
    <property type="entry name" value="TPR_rpt"/>
</dbReference>
<dbReference type="PANTHER" id="PTHR10098:SF108">
    <property type="entry name" value="TETRATRICOPEPTIDE REPEAT PROTEIN 28"/>
    <property type="match status" value="1"/>
</dbReference>
<dbReference type="Proteomes" id="UP001050975">
    <property type="component" value="Unassembled WGS sequence"/>
</dbReference>
<evidence type="ECO:0000313" key="3">
    <source>
        <dbReference type="EMBL" id="GET36979.1"/>
    </source>
</evidence>
<feature type="repeat" description="TPR" evidence="1">
    <location>
        <begin position="17"/>
        <end position="50"/>
    </location>
</feature>
<feature type="repeat" description="TPR" evidence="1">
    <location>
        <begin position="57"/>
        <end position="90"/>
    </location>
</feature>
<feature type="domain" description="CHAT" evidence="2">
    <location>
        <begin position="422"/>
        <end position="704"/>
    </location>
</feature>
<sequence>MGKVLVSNKSSNRLKEINSLHNMGNFCWFVGQYQKAIEYYQKSLYLTQKIGDITGKATSINNLGNAHYSLEQYQQAIKYYRQSLAIATAIGDSSQEAKSLSNLGNALCSLSQYHQAIKYHQQSLLISEQIGDYYVKASSLNNLGNAYCFLGQYQRAIDYYQQSLNTFRGIGVRSDVALENLGIAFFESGDLAAAERMLLTSIQVQESLRIGLSDANKVSIFETQLNAYFILQEVFIAQNKLNEALEIAERGRGRAFVELLARRLSASPNTQMDIDQPTILQIQQIAKAQNATLIEYSIIRAFIDSQISELFIWVIQQTGEIVFRSVDLTSSKASLKDLVTDTRELIGVRDGSQTKQLAFLPGDFVKLNDDAPDWEPWKVVAIDAETSILSLTQSTFPEGLTIPRPLTDVAAKVETHHTNNPRLQQLYQLLIEPIADLLPTDPEAHVIFIPQRELFLVPFPALQDANGKYLIEKHTILTAPAIQVLELTRKQRRTRQMLNAETGNSLVVGNPTMPKVSLVPGDTPQQLTPLPHAEKEAQEIARLLQTNAITGDKATKAAIVQQLPNARLIHLATHGLLDDQYGMGSAIALTPSHTDNGLLTAEEILQLHLSAELVVLSACNTGMGRITGDGVIGLSRCLISAGIPSVIVSLWSVPDAPTADLMREFYQNFLHCSNKAAALRQAMLTTMQQHPNPRNWAAFTLIGEAD</sequence>
<dbReference type="Gene3D" id="1.25.40.10">
    <property type="entry name" value="Tetratricopeptide repeat domain"/>
    <property type="match status" value="2"/>
</dbReference>
<comment type="caution">
    <text evidence="3">The sequence shown here is derived from an EMBL/GenBank/DDBJ whole genome shotgun (WGS) entry which is preliminary data.</text>
</comment>
<protein>
    <submittedName>
        <fullName evidence="3">TPR repeat-containing protein</fullName>
    </submittedName>
</protein>
<dbReference type="Pfam" id="PF13424">
    <property type="entry name" value="TPR_12"/>
    <property type="match status" value="2"/>
</dbReference>
<dbReference type="PROSITE" id="PS50005">
    <property type="entry name" value="TPR"/>
    <property type="match status" value="3"/>
</dbReference>
<evidence type="ECO:0000313" key="4">
    <source>
        <dbReference type="Proteomes" id="UP001050975"/>
    </source>
</evidence>